<dbReference type="AlphaFoldDB" id="A0A6A6ISG0"/>
<dbReference type="InterPro" id="IPR051970">
    <property type="entry name" value="TEL2_Regulation"/>
</dbReference>
<keyword evidence="5" id="KW-1185">Reference proteome</keyword>
<feature type="compositionally biased region" description="Polar residues" evidence="2">
    <location>
        <begin position="25"/>
        <end position="36"/>
    </location>
</feature>
<evidence type="ECO:0000259" key="3">
    <source>
        <dbReference type="Pfam" id="PF10193"/>
    </source>
</evidence>
<dbReference type="PANTHER" id="PTHR15830:SF10">
    <property type="entry name" value="TELOMERE LENGTH REGULATION PROTEIN TEL2 HOMOLOG"/>
    <property type="match status" value="1"/>
</dbReference>
<organism evidence="4 5">
    <name type="scientific">Trematosphaeria pertusa</name>
    <dbReference type="NCBI Taxonomy" id="390896"/>
    <lineage>
        <taxon>Eukaryota</taxon>
        <taxon>Fungi</taxon>
        <taxon>Dikarya</taxon>
        <taxon>Ascomycota</taxon>
        <taxon>Pezizomycotina</taxon>
        <taxon>Dothideomycetes</taxon>
        <taxon>Pleosporomycetidae</taxon>
        <taxon>Pleosporales</taxon>
        <taxon>Massarineae</taxon>
        <taxon>Trematosphaeriaceae</taxon>
        <taxon>Trematosphaeria</taxon>
    </lineage>
</organism>
<dbReference type="FunFam" id="1.25.40.720:FF:000004">
    <property type="entry name" value="WGS project CABT00000000 data, contig 2.6"/>
    <property type="match status" value="1"/>
</dbReference>
<dbReference type="GO" id="GO:0042162">
    <property type="term" value="F:telomeric DNA binding"/>
    <property type="evidence" value="ECO:0007669"/>
    <property type="project" value="TreeGrafter"/>
</dbReference>
<dbReference type="Pfam" id="PF10193">
    <property type="entry name" value="Telomere_reg-2"/>
    <property type="match status" value="1"/>
</dbReference>
<dbReference type="RefSeq" id="XP_033688350.1">
    <property type="nucleotide sequence ID" value="XM_033825606.1"/>
</dbReference>
<feature type="region of interest" description="Disordered" evidence="2">
    <location>
        <begin position="562"/>
        <end position="600"/>
    </location>
</feature>
<evidence type="ECO:0000256" key="1">
    <source>
        <dbReference type="ARBA" id="ARBA00006133"/>
    </source>
</evidence>
<feature type="compositionally biased region" description="Acidic residues" evidence="2">
    <location>
        <begin position="566"/>
        <end position="575"/>
    </location>
</feature>
<dbReference type="InterPro" id="IPR019337">
    <property type="entry name" value="Telomere_length_regulation_dom"/>
</dbReference>
<feature type="compositionally biased region" description="Acidic residues" evidence="2">
    <location>
        <begin position="585"/>
        <end position="594"/>
    </location>
</feature>
<name>A0A6A6ISG0_9PLEO</name>
<dbReference type="InterPro" id="IPR038528">
    <property type="entry name" value="TEL2_C_sf"/>
</dbReference>
<feature type="region of interest" description="Disordered" evidence="2">
    <location>
        <begin position="1"/>
        <end position="36"/>
    </location>
</feature>
<accession>A0A6A6ISG0</accession>
<dbReference type="FunFam" id="1.25.40.720:FF:000007">
    <property type="entry name" value="WGS project CABT00000000 data, contig 2.6"/>
    <property type="match status" value="1"/>
</dbReference>
<dbReference type="OrthoDB" id="10258062at2759"/>
<dbReference type="Proteomes" id="UP000800094">
    <property type="component" value="Unassembled WGS sequence"/>
</dbReference>
<feature type="compositionally biased region" description="Basic and acidic residues" evidence="2">
    <location>
        <begin position="516"/>
        <end position="528"/>
    </location>
</feature>
<evidence type="ECO:0000256" key="2">
    <source>
        <dbReference type="SAM" id="MobiDB-lite"/>
    </source>
</evidence>
<protein>
    <recommendedName>
        <fullName evidence="3">Telomere length regulation protein conserved domain-containing protein</fullName>
    </recommendedName>
</protein>
<evidence type="ECO:0000313" key="5">
    <source>
        <dbReference type="Proteomes" id="UP000800094"/>
    </source>
</evidence>
<proteinExistence type="inferred from homology"/>
<dbReference type="GeneID" id="54578936"/>
<gene>
    <name evidence="4" type="ORF">BU26DRAFT_477486</name>
</gene>
<reference evidence="4" key="1">
    <citation type="journal article" date="2020" name="Stud. Mycol.">
        <title>101 Dothideomycetes genomes: a test case for predicting lifestyles and emergence of pathogens.</title>
        <authorList>
            <person name="Haridas S."/>
            <person name="Albert R."/>
            <person name="Binder M."/>
            <person name="Bloem J."/>
            <person name="Labutti K."/>
            <person name="Salamov A."/>
            <person name="Andreopoulos B."/>
            <person name="Baker S."/>
            <person name="Barry K."/>
            <person name="Bills G."/>
            <person name="Bluhm B."/>
            <person name="Cannon C."/>
            <person name="Castanera R."/>
            <person name="Culley D."/>
            <person name="Daum C."/>
            <person name="Ezra D."/>
            <person name="Gonzalez J."/>
            <person name="Henrissat B."/>
            <person name="Kuo A."/>
            <person name="Liang C."/>
            <person name="Lipzen A."/>
            <person name="Lutzoni F."/>
            <person name="Magnuson J."/>
            <person name="Mondo S."/>
            <person name="Nolan M."/>
            <person name="Ohm R."/>
            <person name="Pangilinan J."/>
            <person name="Park H.-J."/>
            <person name="Ramirez L."/>
            <person name="Alfaro M."/>
            <person name="Sun H."/>
            <person name="Tritt A."/>
            <person name="Yoshinaga Y."/>
            <person name="Zwiers L.-H."/>
            <person name="Turgeon B."/>
            <person name="Goodwin S."/>
            <person name="Spatafora J."/>
            <person name="Crous P."/>
            <person name="Grigoriev I."/>
        </authorList>
    </citation>
    <scope>NUCLEOTIDE SEQUENCE</scope>
    <source>
        <strain evidence="4">CBS 122368</strain>
    </source>
</reference>
<dbReference type="GO" id="GO:0005829">
    <property type="term" value="C:cytosol"/>
    <property type="evidence" value="ECO:0007669"/>
    <property type="project" value="TreeGrafter"/>
</dbReference>
<comment type="similarity">
    <text evidence="1">Belongs to the TEL2 family.</text>
</comment>
<sequence length="976" mass="108516">MDDFLTPVSTTKVKRSGDTGPLIQESHTSNTKSKYTTIDSPDSAMEAFRGQPDLATVRRVVQYLATESNTKDGFNLLIPDPVSANIAYQLVNTTIPDYWRTLKENGIERQHIIRCLQNPCGIGAVITRLRPLIADCRQKKPVGNIRDASSHIEDLLEVLERILHGDRSPSQVWSDIQTHAKNSVQSRMMWKEFVTQVASGRILSLVAEAEDVLKEREGSRTASWLADGNEYGNWLGQNIAAFMNNCDKTDASVAAVVELCSKTLTLGYTDRIVNAMLLVLIDTESINAFEFFLSKMKAFEQRKYINSAITVLAKQYFASAVESKEDAFIKPSLIVSGVATFIHILIKNNELLREHLVSTMTKATIPSLDDSLAARRSVIAAIAQDEDNLQTLLENSLKLFGDSFYIKHTPILQQEAIAQTLVITCGYVQRSQPMFLTMMAKSSYHVTGMSNRIGASSPRARFLGIAVGTAISKMVDNPELQLKFDLDGNEAIEAKWYQRLTEINDKLGNIEALRTRDKPNMPKRREPTAEMVSRSKPPATKKARARPSKAAAITEIKGPRIIEVFSDSEEDEDADLVPYSKPDSDPEDDTDDPTEINRNKPTAPVYIRDLIVGLRDQENYDRHALALSTAAPLIRRKANFGTEVTDHIEELATILVGLQDNLELEGFAEQRQQALIAVLLAKPAPMAQWFARAFFSGDYSLTQRTAILTTLGLGARELAGLKDSSTEDLIPPTPSFPSKQLPPHLHALYSSPSPTNEPLAKITSSLSKQLLSPLAAQAADQLTGPNILKMRTFSSRMAVESRRQKPIPNALAQIVADNFFFPLTGRWWIQMRASNPADSIYTSTHLLPAFLHTLALLMQASGPNTLALPQMTRELWDLLLSVRSLALSDKPILGALLFAFLMLLETNEDKERLATEQGKELLETQEWVRMVFEGLPAGEEGGEDERVRVLAAGVVVRAQELVERYQRRLVGDLMDY</sequence>
<feature type="domain" description="Telomere length regulation protein conserved" evidence="3">
    <location>
        <begin position="604"/>
        <end position="715"/>
    </location>
</feature>
<dbReference type="PANTHER" id="PTHR15830">
    <property type="entry name" value="TELOMERE LENGTH REGULATION PROTEIN TEL2 FAMILY MEMBER"/>
    <property type="match status" value="1"/>
</dbReference>
<dbReference type="GO" id="GO:0051879">
    <property type="term" value="F:Hsp90 protein binding"/>
    <property type="evidence" value="ECO:0007669"/>
    <property type="project" value="TreeGrafter"/>
</dbReference>
<dbReference type="Gene3D" id="1.25.40.720">
    <property type="entry name" value="Telomere length regulation protein 2, C-terminal domain"/>
    <property type="match status" value="2"/>
</dbReference>
<dbReference type="GO" id="GO:0051083">
    <property type="term" value="P:'de novo' cotranslational protein folding"/>
    <property type="evidence" value="ECO:0007669"/>
    <property type="project" value="TreeGrafter"/>
</dbReference>
<evidence type="ECO:0000313" key="4">
    <source>
        <dbReference type="EMBL" id="KAF2253346.1"/>
    </source>
</evidence>
<dbReference type="EMBL" id="ML987191">
    <property type="protein sequence ID" value="KAF2253346.1"/>
    <property type="molecule type" value="Genomic_DNA"/>
</dbReference>
<feature type="region of interest" description="Disordered" evidence="2">
    <location>
        <begin position="516"/>
        <end position="550"/>
    </location>
</feature>